<comment type="caution">
    <text evidence="2">The sequence shown here is derived from an EMBL/GenBank/DDBJ whole genome shotgun (WGS) entry which is preliminary data.</text>
</comment>
<feature type="signal peptide" evidence="1">
    <location>
        <begin position="1"/>
        <end position="23"/>
    </location>
</feature>
<name>A0A927CM51_9BACL</name>
<dbReference type="AlphaFoldDB" id="A0A927CM51"/>
<reference evidence="2" key="1">
    <citation type="submission" date="2020-09" db="EMBL/GenBank/DDBJ databases">
        <title>A novel bacterium of genus Paenibacillus, isolated from South China Sea.</title>
        <authorList>
            <person name="Huang H."/>
            <person name="Mo K."/>
            <person name="Hu Y."/>
        </authorList>
    </citation>
    <scope>NUCLEOTIDE SEQUENCE</scope>
    <source>
        <strain evidence="2">IB182493</strain>
    </source>
</reference>
<proteinExistence type="predicted"/>
<gene>
    <name evidence="2" type="ORF">IDH41_15295</name>
</gene>
<feature type="chain" id="PRO_5037807072" evidence="1">
    <location>
        <begin position="24"/>
        <end position="169"/>
    </location>
</feature>
<accession>A0A927CM51</accession>
<dbReference type="EMBL" id="JACXIY010000017">
    <property type="protein sequence ID" value="MBD2869955.1"/>
    <property type="molecule type" value="Genomic_DNA"/>
</dbReference>
<keyword evidence="1" id="KW-0732">Signal</keyword>
<keyword evidence="3" id="KW-1185">Reference proteome</keyword>
<protein>
    <submittedName>
        <fullName evidence="2">Uncharacterized protein</fullName>
    </submittedName>
</protein>
<evidence type="ECO:0000313" key="2">
    <source>
        <dbReference type="EMBL" id="MBD2869955.1"/>
    </source>
</evidence>
<sequence>MKKYAAIAVIALASLTAFTFASAGVKEYIPVKATPDLQSVYIDQVESKDGRYVVTFDRMEWYEGEQAAQKFKEREEDAEMDGPPDGYYIVNDDVELRELPIAEDAVVLMQIYNRTGKIEEADIVWDEQITVGKFAGLIETEDDLALKNFPYHLTVKNGEIVRIVQQYVP</sequence>
<evidence type="ECO:0000256" key="1">
    <source>
        <dbReference type="SAM" id="SignalP"/>
    </source>
</evidence>
<dbReference type="Proteomes" id="UP000632125">
    <property type="component" value="Unassembled WGS sequence"/>
</dbReference>
<organism evidence="2 3">
    <name type="scientific">Paenibacillus arenilitoris</name>
    <dbReference type="NCBI Taxonomy" id="2772299"/>
    <lineage>
        <taxon>Bacteria</taxon>
        <taxon>Bacillati</taxon>
        <taxon>Bacillota</taxon>
        <taxon>Bacilli</taxon>
        <taxon>Bacillales</taxon>
        <taxon>Paenibacillaceae</taxon>
        <taxon>Paenibacillus</taxon>
    </lineage>
</organism>
<evidence type="ECO:0000313" key="3">
    <source>
        <dbReference type="Proteomes" id="UP000632125"/>
    </source>
</evidence>
<dbReference type="RefSeq" id="WP_190862484.1">
    <property type="nucleotide sequence ID" value="NZ_JACXIY010000017.1"/>
</dbReference>